<evidence type="ECO:0000313" key="4">
    <source>
        <dbReference type="EMBL" id="CAF3619098.1"/>
    </source>
</evidence>
<dbReference type="InterPro" id="IPR001584">
    <property type="entry name" value="Integrase_cat-core"/>
</dbReference>
<evidence type="ECO:0000259" key="2">
    <source>
        <dbReference type="PROSITE" id="PS50994"/>
    </source>
</evidence>
<organism evidence="4 5">
    <name type="scientific">Didymodactylos carnosus</name>
    <dbReference type="NCBI Taxonomy" id="1234261"/>
    <lineage>
        <taxon>Eukaryota</taxon>
        <taxon>Metazoa</taxon>
        <taxon>Spiralia</taxon>
        <taxon>Gnathifera</taxon>
        <taxon>Rotifera</taxon>
        <taxon>Eurotatoria</taxon>
        <taxon>Bdelloidea</taxon>
        <taxon>Philodinida</taxon>
        <taxon>Philodinidae</taxon>
        <taxon>Didymodactylos</taxon>
    </lineage>
</organism>
<dbReference type="GO" id="GO:0003676">
    <property type="term" value="F:nucleic acid binding"/>
    <property type="evidence" value="ECO:0007669"/>
    <property type="project" value="InterPro"/>
</dbReference>
<reference evidence="4" key="1">
    <citation type="submission" date="2021-02" db="EMBL/GenBank/DDBJ databases">
        <authorList>
            <person name="Nowell W R."/>
        </authorList>
    </citation>
    <scope>NUCLEOTIDE SEQUENCE</scope>
</reference>
<dbReference type="Gene3D" id="3.30.420.10">
    <property type="entry name" value="Ribonuclease H-like superfamily/Ribonuclease H"/>
    <property type="match status" value="1"/>
</dbReference>
<sequence length="599" mass="67257">MMTSPISSPSIMRKCKPVKKKTEISSSITTTTPASVTCSSTATTTAIDIAKWKNDFNDEILTSKNDSTNNPLFTSERYDETIELINGAKLKRYSDRNEQEIALLKTYDVINVGGQQKLVKKINSSEDGIIKYYVSLDELFDVVQTAHVTIGHRGINNTLKEIKKKYANVTERQVKLFISGCHECKIKCSKPKNSSKLVVQPVISHDFNARGQVDLIDMQSCPDGPFKFILNYQDHFTKFCVSRPMKTKTAAEVAYHLLDIFTMFGAPVILQSHNGREFVAKVIEELTGMWQGLKIVHGRARHPQSQGSVERCNQDTKQLIGTWIRENSCKKWSQGLRFVQFQKNSCHHRVLKHSPYSVLFGHEPKIGLTSTSLHPSIFDSITTEEELEKELGIPAVADQDTIDEGESSHETEGKGSKNDDEESSGEQDGQDLDMSSLNDRIQRTNEIRQDAREGQKRQADQFLQNTFKKQKLANLNVGDNVLVSVPDVDRGPTDARNILAVIMEVKHDKYKLGTENGVLLDYYSSHQVSKAPGLPTLFTQDITKHEPKSLREIARLQSVTGGQGMLKCDCKGGCKTKICKCKQENAMQLTMPSFSNMRQ</sequence>
<dbReference type="PANTHER" id="PTHR37984:SF15">
    <property type="entry name" value="INTEGRASE CATALYTIC DOMAIN-CONTAINING PROTEIN"/>
    <property type="match status" value="1"/>
</dbReference>
<proteinExistence type="predicted"/>
<dbReference type="EMBL" id="CAJOBA010001882">
    <property type="protein sequence ID" value="CAF3619098.1"/>
    <property type="molecule type" value="Genomic_DNA"/>
</dbReference>
<evidence type="ECO:0000313" key="3">
    <source>
        <dbReference type="EMBL" id="CAF0834385.1"/>
    </source>
</evidence>
<evidence type="ECO:0000256" key="1">
    <source>
        <dbReference type="SAM" id="MobiDB-lite"/>
    </source>
</evidence>
<feature type="region of interest" description="Disordered" evidence="1">
    <location>
        <begin position="393"/>
        <end position="437"/>
    </location>
</feature>
<dbReference type="GO" id="GO:0015074">
    <property type="term" value="P:DNA integration"/>
    <property type="evidence" value="ECO:0007669"/>
    <property type="project" value="InterPro"/>
</dbReference>
<dbReference type="EMBL" id="CAJNOK010001882">
    <property type="protein sequence ID" value="CAF0834385.1"/>
    <property type="molecule type" value="Genomic_DNA"/>
</dbReference>
<name>A0A8S2H9Z3_9BILA</name>
<dbReference type="InterPro" id="IPR012337">
    <property type="entry name" value="RNaseH-like_sf"/>
</dbReference>
<dbReference type="Proteomes" id="UP000682733">
    <property type="component" value="Unassembled WGS sequence"/>
</dbReference>
<feature type="compositionally biased region" description="Basic and acidic residues" evidence="1">
    <location>
        <begin position="406"/>
        <end position="418"/>
    </location>
</feature>
<comment type="caution">
    <text evidence="4">The sequence shown here is derived from an EMBL/GenBank/DDBJ whole genome shotgun (WGS) entry which is preliminary data.</text>
</comment>
<dbReference type="PANTHER" id="PTHR37984">
    <property type="entry name" value="PROTEIN CBG26694"/>
    <property type="match status" value="1"/>
</dbReference>
<feature type="compositionally biased region" description="Acidic residues" evidence="1">
    <location>
        <begin position="419"/>
        <end position="431"/>
    </location>
</feature>
<dbReference type="PROSITE" id="PS50994">
    <property type="entry name" value="INTEGRASE"/>
    <property type="match status" value="1"/>
</dbReference>
<gene>
    <name evidence="3" type="ORF">OVA965_LOCUS6311</name>
    <name evidence="4" type="ORF">TMI583_LOCUS6307</name>
</gene>
<protein>
    <recommendedName>
        <fullName evidence="2">Integrase catalytic domain-containing protein</fullName>
    </recommendedName>
</protein>
<accession>A0A8S2H9Z3</accession>
<evidence type="ECO:0000313" key="5">
    <source>
        <dbReference type="Proteomes" id="UP000682733"/>
    </source>
</evidence>
<dbReference type="SUPFAM" id="SSF53098">
    <property type="entry name" value="Ribonuclease H-like"/>
    <property type="match status" value="1"/>
</dbReference>
<feature type="domain" description="Integrase catalytic" evidence="2">
    <location>
        <begin position="197"/>
        <end position="363"/>
    </location>
</feature>
<dbReference type="InterPro" id="IPR036397">
    <property type="entry name" value="RNaseH_sf"/>
</dbReference>
<dbReference type="Proteomes" id="UP000677228">
    <property type="component" value="Unassembled WGS sequence"/>
</dbReference>
<dbReference type="AlphaFoldDB" id="A0A8S2H9Z3"/>
<dbReference type="InterPro" id="IPR050951">
    <property type="entry name" value="Retrovirus_Pol_polyprotein"/>
</dbReference>